<dbReference type="EMBL" id="CP013987">
    <property type="protein sequence ID" value="ALZ83716.1"/>
    <property type="molecule type" value="Genomic_DNA"/>
</dbReference>
<evidence type="ECO:0000256" key="3">
    <source>
        <dbReference type="SAM" id="MobiDB-lite"/>
    </source>
</evidence>
<comment type="similarity">
    <text evidence="1">Belongs to the short-chain dehydrogenases/reductases (SDR) family.</text>
</comment>
<protein>
    <submittedName>
        <fullName evidence="4">Oxidoreductase</fullName>
    </submittedName>
</protein>
<reference evidence="4 5" key="1">
    <citation type="submission" date="2016-01" db="EMBL/GenBank/DDBJ databases">
        <title>Annotation of Pseudomonas oryzihabitans USDA-ARS-USMARC-56511.</title>
        <authorList>
            <person name="Harhay G.P."/>
            <person name="Harhay D.M."/>
            <person name="Smith T.P.L."/>
            <person name="Bono J.L."/>
            <person name="Heaton M.P."/>
            <person name="Clawson M.L."/>
            <person name="Chitko-Mckown C.G."/>
            <person name="Capik S.F."/>
            <person name="DeDonder K.D."/>
            <person name="Apley M.D."/>
            <person name="Lubbers B.V."/>
            <person name="White B.J."/>
            <person name="Larson R.L."/>
        </authorList>
    </citation>
    <scope>NUCLEOTIDE SEQUENCE [LARGE SCALE GENOMIC DNA]</scope>
    <source>
        <strain evidence="4 5">USDA-ARS-USMARC-56511</strain>
    </source>
</reference>
<dbReference type="InterPro" id="IPR002347">
    <property type="entry name" value="SDR_fam"/>
</dbReference>
<gene>
    <name evidence="4" type="ORF">APT59_05655</name>
</gene>
<organism evidence="4 5">
    <name type="scientific">Pseudomonas oryzihabitans</name>
    <dbReference type="NCBI Taxonomy" id="47885"/>
    <lineage>
        <taxon>Bacteria</taxon>
        <taxon>Pseudomonadati</taxon>
        <taxon>Pseudomonadota</taxon>
        <taxon>Gammaproteobacteria</taxon>
        <taxon>Pseudomonadales</taxon>
        <taxon>Pseudomonadaceae</taxon>
        <taxon>Pseudomonas</taxon>
    </lineage>
</organism>
<dbReference type="AlphaFoldDB" id="A0A0U4WX35"/>
<evidence type="ECO:0000313" key="4">
    <source>
        <dbReference type="EMBL" id="ALZ83716.1"/>
    </source>
</evidence>
<dbReference type="Pfam" id="PF00106">
    <property type="entry name" value="adh_short"/>
    <property type="match status" value="1"/>
</dbReference>
<dbReference type="Proteomes" id="UP000064137">
    <property type="component" value="Chromosome"/>
</dbReference>
<feature type="compositionally biased region" description="Basic and acidic residues" evidence="3">
    <location>
        <begin position="236"/>
        <end position="259"/>
    </location>
</feature>
<sequence length="269" mass="28626">MSNVTRPLAAVTGASSGIGFELAKQLARHGHDLLLVSRGDGLDAAERELRALGVKVWSHAADLRTAVGVEETYRFLRRQGRPLDVVVLNAGVGLGGAFVGQTRLEDEMALIQLNVMSTVHLAKLVLPDMVAAGRGRVLFTSSISATAPIPFEAVYGASKAFINSFAFAVRNELKDSGVTLTVLMPGQTDTNFFHRAGEDDTSVGAGPKNDPVQVAAQGYAALMQGLDHVYGGGPEVQHEGEVLNRVESEAQKAERHRAWSEPGSAQKDD</sequence>
<dbReference type="GO" id="GO:0016491">
    <property type="term" value="F:oxidoreductase activity"/>
    <property type="evidence" value="ECO:0007669"/>
    <property type="project" value="UniProtKB-KW"/>
</dbReference>
<dbReference type="OrthoDB" id="9810734at2"/>
<evidence type="ECO:0000256" key="1">
    <source>
        <dbReference type="ARBA" id="ARBA00006484"/>
    </source>
</evidence>
<dbReference type="InterPro" id="IPR036291">
    <property type="entry name" value="NAD(P)-bd_dom_sf"/>
</dbReference>
<dbReference type="Gene3D" id="3.40.50.720">
    <property type="entry name" value="NAD(P)-binding Rossmann-like Domain"/>
    <property type="match status" value="1"/>
</dbReference>
<evidence type="ECO:0000256" key="2">
    <source>
        <dbReference type="ARBA" id="ARBA00023002"/>
    </source>
</evidence>
<feature type="region of interest" description="Disordered" evidence="3">
    <location>
        <begin position="233"/>
        <end position="269"/>
    </location>
</feature>
<dbReference type="PRINTS" id="PR00081">
    <property type="entry name" value="GDHRDH"/>
</dbReference>
<dbReference type="InterPro" id="IPR020904">
    <property type="entry name" value="Sc_DH/Rdtase_CS"/>
</dbReference>
<keyword evidence="2" id="KW-0560">Oxidoreductase</keyword>
<dbReference type="CDD" id="cd05233">
    <property type="entry name" value="SDR_c"/>
    <property type="match status" value="1"/>
</dbReference>
<proteinExistence type="inferred from homology"/>
<evidence type="ECO:0000313" key="5">
    <source>
        <dbReference type="Proteomes" id="UP000064137"/>
    </source>
</evidence>
<dbReference type="PROSITE" id="PS00061">
    <property type="entry name" value="ADH_SHORT"/>
    <property type="match status" value="1"/>
</dbReference>
<dbReference type="PANTHER" id="PTHR42901:SF1">
    <property type="entry name" value="ALCOHOL DEHYDROGENASE"/>
    <property type="match status" value="1"/>
</dbReference>
<dbReference type="RefSeq" id="WP_059313965.1">
    <property type="nucleotide sequence ID" value="NZ_CP013987.1"/>
</dbReference>
<name>A0A0U4WX35_9PSED</name>
<dbReference type="SUPFAM" id="SSF51735">
    <property type="entry name" value="NAD(P)-binding Rossmann-fold domains"/>
    <property type="match status" value="1"/>
</dbReference>
<accession>A0A0U4WX35</accession>
<dbReference type="KEGG" id="por:APT59_05655"/>
<dbReference type="PANTHER" id="PTHR42901">
    <property type="entry name" value="ALCOHOL DEHYDROGENASE"/>
    <property type="match status" value="1"/>
</dbReference>